<dbReference type="Proteomes" id="UP000192505">
    <property type="component" value="Unassembled WGS sequence"/>
</dbReference>
<feature type="domain" description="HTH cro/C1-type" evidence="2">
    <location>
        <begin position="17"/>
        <end position="72"/>
    </location>
</feature>
<dbReference type="SMART" id="SM00530">
    <property type="entry name" value="HTH_XRE"/>
    <property type="match status" value="1"/>
</dbReference>
<protein>
    <submittedName>
        <fullName evidence="3">Addiction module antidote protein, HigA family</fullName>
    </submittedName>
</protein>
<evidence type="ECO:0000259" key="2">
    <source>
        <dbReference type="PROSITE" id="PS50943"/>
    </source>
</evidence>
<evidence type="ECO:0000313" key="4">
    <source>
        <dbReference type="Proteomes" id="UP000192505"/>
    </source>
</evidence>
<dbReference type="PROSITE" id="PS50943">
    <property type="entry name" value="HTH_CROC1"/>
    <property type="match status" value="1"/>
</dbReference>
<dbReference type="NCBIfam" id="TIGR02607">
    <property type="entry name" value="antidote_HigA"/>
    <property type="match status" value="1"/>
</dbReference>
<dbReference type="GO" id="GO:0003677">
    <property type="term" value="F:DNA binding"/>
    <property type="evidence" value="ECO:0007669"/>
    <property type="project" value="UniProtKB-KW"/>
</dbReference>
<dbReference type="InterPro" id="IPR013430">
    <property type="entry name" value="Toxin_antidote_HigA"/>
</dbReference>
<keyword evidence="1" id="KW-0238">DNA-binding</keyword>
<evidence type="ECO:0000256" key="1">
    <source>
        <dbReference type="ARBA" id="ARBA00023125"/>
    </source>
</evidence>
<dbReference type="EMBL" id="MTEI01000004">
    <property type="protein sequence ID" value="OQW88415.1"/>
    <property type="molecule type" value="Genomic_DNA"/>
</dbReference>
<gene>
    <name evidence="3" type="ORF">BWK72_09105</name>
</gene>
<proteinExistence type="predicted"/>
<dbReference type="PANTHER" id="PTHR36924">
    <property type="entry name" value="ANTITOXIN HIGA-1"/>
    <property type="match status" value="1"/>
</dbReference>
<sequence length="107" mass="11844">MAEITNGMRPIHPGEILREEFLQPMGLSAHALAMALQVPAPRINDVVRERRAVTVDTALRLAKYFGTSAEFWMGLQTDFDMATARATMTDALARIVTRSATDELTHS</sequence>
<dbReference type="PANTHER" id="PTHR36924:SF1">
    <property type="entry name" value="ANTITOXIN HIGA-1"/>
    <property type="match status" value="1"/>
</dbReference>
<accession>A0A1W9KV75</accession>
<dbReference type="InterPro" id="IPR010982">
    <property type="entry name" value="Lambda_DNA-bd_dom_sf"/>
</dbReference>
<dbReference type="SUPFAM" id="SSF47413">
    <property type="entry name" value="lambda repressor-like DNA-binding domains"/>
    <property type="match status" value="1"/>
</dbReference>
<dbReference type="InterPro" id="IPR001387">
    <property type="entry name" value="Cro/C1-type_HTH"/>
</dbReference>
<organism evidence="3 4">
    <name type="scientific">Rhodoferax ferrireducens</name>
    <dbReference type="NCBI Taxonomy" id="192843"/>
    <lineage>
        <taxon>Bacteria</taxon>
        <taxon>Pseudomonadati</taxon>
        <taxon>Pseudomonadota</taxon>
        <taxon>Betaproteobacteria</taxon>
        <taxon>Burkholderiales</taxon>
        <taxon>Comamonadaceae</taxon>
        <taxon>Rhodoferax</taxon>
    </lineage>
</organism>
<dbReference type="Pfam" id="PF01381">
    <property type="entry name" value="HTH_3"/>
    <property type="match status" value="1"/>
</dbReference>
<reference evidence="3 4" key="1">
    <citation type="submission" date="2017-01" db="EMBL/GenBank/DDBJ databases">
        <title>Novel large sulfur bacteria in the metagenomes of groundwater-fed chemosynthetic microbial mats in the Lake Huron basin.</title>
        <authorList>
            <person name="Sharrar A.M."/>
            <person name="Flood B.E."/>
            <person name="Bailey J.V."/>
            <person name="Jones D.S."/>
            <person name="Biddanda B."/>
            <person name="Ruberg S.A."/>
            <person name="Marcus D.N."/>
            <person name="Dick G.J."/>
        </authorList>
    </citation>
    <scope>NUCLEOTIDE SEQUENCE [LARGE SCALE GENOMIC DNA]</scope>
    <source>
        <strain evidence="3">A7</strain>
    </source>
</reference>
<dbReference type="AlphaFoldDB" id="A0A1W9KV75"/>
<dbReference type="CDD" id="cd00093">
    <property type="entry name" value="HTH_XRE"/>
    <property type="match status" value="1"/>
</dbReference>
<dbReference type="Gene3D" id="1.10.260.40">
    <property type="entry name" value="lambda repressor-like DNA-binding domains"/>
    <property type="match status" value="1"/>
</dbReference>
<name>A0A1W9KV75_9BURK</name>
<comment type="caution">
    <text evidence="3">The sequence shown here is derived from an EMBL/GenBank/DDBJ whole genome shotgun (WGS) entry which is preliminary data.</text>
</comment>
<evidence type="ECO:0000313" key="3">
    <source>
        <dbReference type="EMBL" id="OQW88415.1"/>
    </source>
</evidence>